<evidence type="ECO:0000256" key="4">
    <source>
        <dbReference type="ARBA" id="ARBA00023242"/>
    </source>
</evidence>
<dbReference type="Gene3D" id="1.25.10.10">
    <property type="entry name" value="Leucine-rich Repeat Variant"/>
    <property type="match status" value="1"/>
</dbReference>
<dbReference type="SMART" id="SM00913">
    <property type="entry name" value="IBN_N"/>
    <property type="match status" value="1"/>
</dbReference>
<dbReference type="InterPro" id="IPR058669">
    <property type="entry name" value="TPR_IPO7/11-like"/>
</dbReference>
<evidence type="ECO:0000259" key="5">
    <source>
        <dbReference type="PROSITE" id="PS50166"/>
    </source>
</evidence>
<keyword evidence="3" id="KW-0813">Transport</keyword>
<comment type="subcellular location">
    <subcellularLocation>
        <location evidence="1">Nucleus</location>
    </subcellularLocation>
</comment>
<reference evidence="7" key="1">
    <citation type="submission" date="2016-05" db="EMBL/GenBank/DDBJ databases">
        <title>Comparative genomics of biotechnologically important yeasts.</title>
        <authorList>
            <consortium name="DOE Joint Genome Institute"/>
            <person name="Riley R."/>
            <person name="Haridas S."/>
            <person name="Wolfe K.H."/>
            <person name="Lopes M.R."/>
            <person name="Hittinger C.T."/>
            <person name="Goker M."/>
            <person name="Salamov A."/>
            <person name="Wisecaver J."/>
            <person name="Long T.M."/>
            <person name="Aerts A.L."/>
            <person name="Barry K."/>
            <person name="Choi C."/>
            <person name="Clum A."/>
            <person name="Coughlan A.Y."/>
            <person name="Deshpande S."/>
            <person name="Douglass A.P."/>
            <person name="Hanson S.J."/>
            <person name="Klenk H.-P."/>
            <person name="Labutti K."/>
            <person name="Lapidus A."/>
            <person name="Lindquist E."/>
            <person name="Lipzen A."/>
            <person name="Meier-Kolthoff J.P."/>
            <person name="Ohm R.A."/>
            <person name="Otillar R.P."/>
            <person name="Pangilinan J."/>
            <person name="Peng Y."/>
            <person name="Rokas A."/>
            <person name="Rosa C.A."/>
            <person name="Scheuner C."/>
            <person name="Sibirny A.A."/>
            <person name="Slot J.C."/>
            <person name="Stielow J.B."/>
            <person name="Sun H."/>
            <person name="Kurtzman C.P."/>
            <person name="Blackwell M."/>
            <person name="Grigoriev I.V."/>
            <person name="Jeffries T.W."/>
        </authorList>
    </citation>
    <scope>NUCLEOTIDE SEQUENCE [LARGE SCALE GENOMIC DNA]</scope>
    <source>
        <strain evidence="7">NRRL Y-12698</strain>
    </source>
</reference>
<dbReference type="GO" id="GO:0031267">
    <property type="term" value="F:small GTPase binding"/>
    <property type="evidence" value="ECO:0007669"/>
    <property type="project" value="InterPro"/>
</dbReference>
<dbReference type="GeneID" id="30148636"/>
<proteinExistence type="inferred from homology"/>
<dbReference type="AlphaFoldDB" id="A0A1E3QSA9"/>
<keyword evidence="4" id="KW-0539">Nucleus</keyword>
<dbReference type="PANTHER" id="PTHR10997">
    <property type="entry name" value="IMPORTIN-7, 8, 11"/>
    <property type="match status" value="1"/>
</dbReference>
<dbReference type="InterPro" id="IPR011989">
    <property type="entry name" value="ARM-like"/>
</dbReference>
<dbReference type="SUPFAM" id="SSF48371">
    <property type="entry name" value="ARM repeat"/>
    <property type="match status" value="1"/>
</dbReference>
<keyword evidence="7" id="KW-1185">Reference proteome</keyword>
<evidence type="ECO:0000256" key="2">
    <source>
        <dbReference type="ARBA" id="ARBA00007991"/>
    </source>
</evidence>
<dbReference type="RefSeq" id="XP_018985924.1">
    <property type="nucleotide sequence ID" value="XM_019130783.1"/>
</dbReference>
<dbReference type="GO" id="GO:0006606">
    <property type="term" value="P:protein import into nucleus"/>
    <property type="evidence" value="ECO:0007669"/>
    <property type="project" value="EnsemblFungi"/>
</dbReference>
<sequence>MDLTLESLIQALQASCSAERGPDQDAAEAQLKHWETAPGYHFQLQTVYLDLNQPLQIRWLAIICFKNGVEKYWRASRQNSIGKDEKVAIRARVFDAISEANTQLAIQNAHACARIVRFDFPTEWPTLFEDTEALLQTALLANNVVQLHNLLIALNQIVKTLALVRIGRARHAMQAKAGLITPTLIRLYTRFFQEWTRSMDLTAMEVGYLCLKTLRRVVVEGYEQPHKDQDVAEFVAHTVAHFQLLVREHGKYSSDLLEKYVKGYGKLYYNLLSANATAFVLMPCLKDVVMSFLSILENQAQAIYEAGDDFWEAVAIRAVMVLKKLIGFVYKKGAMTLRQKSDKKEIDAAVAMLSSQIFTPELIKHLIDLVIAWYLKLKPSDLESWSLEPEEWVNEELSTSWEYQIRPCAENFFQDLISFFKDFLTEYILHKISNELLSDNVLTKDAILATFQLASSAICDAVDFDTLLTTVFIPEALRNDLSESRLIKRRVCLILSEWVPIKCARESRVAIFRLLLALLDPANPINDKVVKLTAVQTLSHIVDDWEFNKHDFQPFLDDYVRILIRTLPEMELTESKLFVLRTLSIVIERCNPLLSRENLMNILAIVPDLWKRSNESAELILKNSLLRVLKHLTVSLNENSPETYAISLPLISVCCTESSELYSLLSEDGYELWAAILLNFPDSTPDQLVAEFPLVVPGLLNSTEILPLILTIVRSYALISPDLFVSDTGMEVFRVLSGYLPNMRDDSLILFASTFEILVLNSSEKFLAVMVESGLFSAMISYCLDENESPISVNKVLMVVSRLVFAQPALFLQMMTHVSSSPDMLSKVLENWLKYFSNNGNPRNKKISILGLLALVRSKNETVLYVASPIFAKAFELLEEVNESASGDAESYHRDFAFEFDDVYIYEESPDIKPSGEKLRYKALIAAKDPVHKLLLKDYIKETVNFLRAEFNDEDFNKFMAILETHVVDSFLLLMS</sequence>
<feature type="domain" description="Importin N-terminal" evidence="5">
    <location>
        <begin position="27"/>
        <end position="99"/>
    </location>
</feature>
<dbReference type="InterPro" id="IPR016024">
    <property type="entry name" value="ARM-type_fold"/>
</dbReference>
<accession>A0A1E3QSA9</accession>
<evidence type="ECO:0000313" key="6">
    <source>
        <dbReference type="EMBL" id="ODQ80596.1"/>
    </source>
</evidence>
<evidence type="ECO:0000313" key="7">
    <source>
        <dbReference type="Proteomes" id="UP000094336"/>
    </source>
</evidence>
<dbReference type="OrthoDB" id="361693at2759"/>
<dbReference type="PROSITE" id="PS50166">
    <property type="entry name" value="IMPORTIN_B_NT"/>
    <property type="match status" value="1"/>
</dbReference>
<gene>
    <name evidence="6" type="ORF">BABINDRAFT_170982</name>
</gene>
<protein>
    <recommendedName>
        <fullName evidence="5">Importin N-terminal domain-containing protein</fullName>
    </recommendedName>
</protein>
<dbReference type="Pfam" id="PF03810">
    <property type="entry name" value="IBN_N"/>
    <property type="match status" value="1"/>
</dbReference>
<dbReference type="GO" id="GO:0005635">
    <property type="term" value="C:nuclear envelope"/>
    <property type="evidence" value="ECO:0007669"/>
    <property type="project" value="TreeGrafter"/>
</dbReference>
<organism evidence="6 7">
    <name type="scientific">Babjeviella inositovora NRRL Y-12698</name>
    <dbReference type="NCBI Taxonomy" id="984486"/>
    <lineage>
        <taxon>Eukaryota</taxon>
        <taxon>Fungi</taxon>
        <taxon>Dikarya</taxon>
        <taxon>Ascomycota</taxon>
        <taxon>Saccharomycotina</taxon>
        <taxon>Pichiomycetes</taxon>
        <taxon>Serinales incertae sedis</taxon>
        <taxon>Babjeviella</taxon>
    </lineage>
</organism>
<evidence type="ECO:0000256" key="3">
    <source>
        <dbReference type="ARBA" id="ARBA00022448"/>
    </source>
</evidence>
<dbReference type="GO" id="GO:0008139">
    <property type="term" value="F:nuclear localization sequence binding"/>
    <property type="evidence" value="ECO:0007669"/>
    <property type="project" value="EnsemblFungi"/>
</dbReference>
<dbReference type="STRING" id="984486.A0A1E3QSA9"/>
<dbReference type="GO" id="GO:0061608">
    <property type="term" value="F:nuclear import signal receptor activity"/>
    <property type="evidence" value="ECO:0007669"/>
    <property type="project" value="EnsemblFungi"/>
</dbReference>
<dbReference type="PANTHER" id="PTHR10997:SF7">
    <property type="entry name" value="IMPORTIN-11"/>
    <property type="match status" value="1"/>
</dbReference>
<dbReference type="Proteomes" id="UP000094336">
    <property type="component" value="Unassembled WGS sequence"/>
</dbReference>
<name>A0A1E3QSA9_9ASCO</name>
<dbReference type="EMBL" id="KV454429">
    <property type="protein sequence ID" value="ODQ80596.1"/>
    <property type="molecule type" value="Genomic_DNA"/>
</dbReference>
<dbReference type="Pfam" id="PF25758">
    <property type="entry name" value="TPR_IPO11"/>
    <property type="match status" value="1"/>
</dbReference>
<evidence type="ECO:0000256" key="1">
    <source>
        <dbReference type="ARBA" id="ARBA00004123"/>
    </source>
</evidence>
<dbReference type="InterPro" id="IPR001494">
    <property type="entry name" value="Importin-beta_N"/>
</dbReference>
<comment type="similarity">
    <text evidence="2">Belongs to the importin beta family.</text>
</comment>
<dbReference type="GO" id="GO:0005829">
    <property type="term" value="C:cytosol"/>
    <property type="evidence" value="ECO:0007669"/>
    <property type="project" value="TreeGrafter"/>
</dbReference>